<dbReference type="PRINTS" id="PR00344">
    <property type="entry name" value="BCTRLSENSOR"/>
</dbReference>
<feature type="domain" description="PAC" evidence="11">
    <location>
        <begin position="631"/>
        <end position="683"/>
    </location>
</feature>
<dbReference type="SMART" id="SM00448">
    <property type="entry name" value="REC"/>
    <property type="match status" value="2"/>
</dbReference>
<dbReference type="InterPro" id="IPR000700">
    <property type="entry name" value="PAS-assoc_C"/>
</dbReference>
<evidence type="ECO:0000313" key="13">
    <source>
        <dbReference type="Proteomes" id="UP000182190"/>
    </source>
</evidence>
<dbReference type="Pfam" id="PF00072">
    <property type="entry name" value="Response_reg"/>
    <property type="match status" value="2"/>
</dbReference>
<sequence length="1216" mass="136357">MNTNLSNAQTYEAEKQRSEVLAELNQAKTAFLSNISREFRTPLTLILGSVEEILLSADGLKLCEREQLKVAKRNSLRLLKLVNTLLDFSSIEAERIQAVYERTDLATLTLELASMFSSTIERAGIQLIIDCPPLPEPIYVVREMWEKIVMNLLSNAFKFTFKGQIIFSLRSVSQGVELQVQDTGIGIRAKEIPRLFERFYRAREVRGRNYEGSSGMGLSLVKELIQLHGGSIDVTSVPGEGSCFKVFIPSGYSHLPAEQVDLNPQNPLVITPVTSSKMTATYLDEVKSWSAETDGGVEVQQMPPPPSALPQILVVDDNADLCNYVQRLLSQKYQVKALNTGLAALDWIREHKPDLLITDVIMPELNGLELLQILRHDPSTEQIPIILLSARAGENALIEGLEAKADDYLIKPFSARELLARVRSILEMTQLRQEATIREQELINTKAQVIDILENITDGFLSLDHQWQLTYVNGASERLFGKTREQLLGRNFWKTYAHLLGLNCQEKLSQVIQTQVADHFETCLVEDNLWYEVHVYPYEKGLAIYWRDITTRKQAEVTLLKSEERLRVALKSAPITLFNQDQTLRYTWVHNPTLKRSDQEIIGYTDFELFPEEEATRLTQLKRRVLETGIGTREEVLLFNDGQQYCFDLTIEPLHNPDQDIIGITCAAVDISEYKRIELALRQSETQARARAEELKTFMETVPAAVWIAHDPQCQQMTANRAAHELVQLTPGAVVTATPEDGSYPFEFKIQHQGQDIPLEDLPMQQAGRTGENIESEFEFVFENGEVRFIYGRAVPLRDEAGEVRGVIGAFLDVSDRKRVEQEREQLLIREQAAREQAEMTNRIKDEFLTVLSHELRSPLNPILGWTKLLQTRKFDSQATARALETIERNAKLQTQLIEDLLDISRILRGKMVLHNQLVDLITTIRSALETFKLAAEAKGIQVRFEIAQNSGFSPLPIYVLGDAARLQQIIWNLLSNGIKFTPPGGLVEICLGCEADHARIQIKDTGIGINQQFLPYVFDYFRQQDGTNTRKFGGLGLGLAIVRHLTELHGGTVSADSLGKDLGATFTVQLPLIKSELQPPSAPNPATEPVDLKGLRVLVIDDQAEILNLVESSLTQAGAEVKVASSPTEALLIGEFSPDVLVSDLGMADMEAYLCRNGVRNRSSIPVIGLTANTAKTNGSLIRDTGFLHAGKPMVADELRAWVATLTHRIRNSVI</sequence>
<dbReference type="InterPro" id="IPR036890">
    <property type="entry name" value="HATPase_C_sf"/>
</dbReference>
<dbReference type="EMBL" id="CZCS02000207">
    <property type="protein sequence ID" value="VXD22271.1"/>
    <property type="molecule type" value="Genomic_DNA"/>
</dbReference>
<organism evidence="12 13">
    <name type="scientific">Planktothrix paucivesiculata PCC 9631</name>
    <dbReference type="NCBI Taxonomy" id="671071"/>
    <lineage>
        <taxon>Bacteria</taxon>
        <taxon>Bacillati</taxon>
        <taxon>Cyanobacteriota</taxon>
        <taxon>Cyanophyceae</taxon>
        <taxon>Oscillatoriophycideae</taxon>
        <taxon>Oscillatoriales</taxon>
        <taxon>Microcoleaceae</taxon>
        <taxon>Planktothrix</taxon>
    </lineage>
</organism>
<feature type="modified residue" description="4-aspartylphosphate" evidence="7">
    <location>
        <position position="1145"/>
    </location>
</feature>
<feature type="domain" description="Histidine kinase" evidence="8">
    <location>
        <begin position="851"/>
        <end position="1075"/>
    </location>
</feature>
<keyword evidence="5 12" id="KW-0418">Kinase</keyword>
<dbReference type="PROSITE" id="PS50110">
    <property type="entry name" value="RESPONSE_REGULATORY"/>
    <property type="match status" value="2"/>
</dbReference>
<dbReference type="PANTHER" id="PTHR43547:SF2">
    <property type="entry name" value="HYBRID SIGNAL TRANSDUCTION HISTIDINE KINASE C"/>
    <property type="match status" value="1"/>
</dbReference>
<dbReference type="InterPro" id="IPR036097">
    <property type="entry name" value="HisK_dim/P_sf"/>
</dbReference>
<dbReference type="Gene3D" id="3.30.565.10">
    <property type="entry name" value="Histidine kinase-like ATPase, C-terminal domain"/>
    <property type="match status" value="2"/>
</dbReference>
<dbReference type="EC" id="2.7.13.3" evidence="2"/>
<dbReference type="PROSITE" id="PS50113">
    <property type="entry name" value="PAC"/>
    <property type="match status" value="2"/>
</dbReference>
<dbReference type="SUPFAM" id="SSF55785">
    <property type="entry name" value="PYP-like sensor domain (PAS domain)"/>
    <property type="match status" value="3"/>
</dbReference>
<dbReference type="SUPFAM" id="SSF52172">
    <property type="entry name" value="CheY-like"/>
    <property type="match status" value="2"/>
</dbReference>
<evidence type="ECO:0000256" key="7">
    <source>
        <dbReference type="PROSITE-ProRule" id="PRU00169"/>
    </source>
</evidence>
<keyword evidence="3 7" id="KW-0597">Phosphoprotein</keyword>
<dbReference type="AlphaFoldDB" id="A0A7Z9E181"/>
<dbReference type="InterPro" id="IPR004358">
    <property type="entry name" value="Sig_transdc_His_kin-like_C"/>
</dbReference>
<dbReference type="Proteomes" id="UP000182190">
    <property type="component" value="Unassembled WGS sequence"/>
</dbReference>
<evidence type="ECO:0000313" key="12">
    <source>
        <dbReference type="EMBL" id="VXD22271.1"/>
    </source>
</evidence>
<evidence type="ECO:0000256" key="3">
    <source>
        <dbReference type="ARBA" id="ARBA00022553"/>
    </source>
</evidence>
<dbReference type="NCBIfam" id="TIGR00229">
    <property type="entry name" value="sensory_box"/>
    <property type="match status" value="3"/>
</dbReference>
<dbReference type="SMART" id="SM00388">
    <property type="entry name" value="HisKA"/>
    <property type="match status" value="2"/>
</dbReference>
<dbReference type="Gene3D" id="3.40.50.2300">
    <property type="match status" value="2"/>
</dbReference>
<keyword evidence="4" id="KW-0808">Transferase</keyword>
<feature type="domain" description="PAC" evidence="11">
    <location>
        <begin position="774"/>
        <end position="826"/>
    </location>
</feature>
<evidence type="ECO:0000259" key="9">
    <source>
        <dbReference type="PROSITE" id="PS50110"/>
    </source>
</evidence>
<dbReference type="InterPro" id="IPR001789">
    <property type="entry name" value="Sig_transdc_resp-reg_receiver"/>
</dbReference>
<protein>
    <recommendedName>
        <fullName evidence="2">histidine kinase</fullName>
        <ecNumber evidence="2">2.7.13.3</ecNumber>
    </recommendedName>
</protein>
<feature type="domain" description="Histidine kinase" evidence="8">
    <location>
        <begin position="34"/>
        <end position="252"/>
    </location>
</feature>
<dbReference type="GO" id="GO:0000155">
    <property type="term" value="F:phosphorelay sensor kinase activity"/>
    <property type="evidence" value="ECO:0007669"/>
    <property type="project" value="InterPro"/>
</dbReference>
<evidence type="ECO:0000256" key="1">
    <source>
        <dbReference type="ARBA" id="ARBA00000085"/>
    </source>
</evidence>
<dbReference type="CDD" id="cd00075">
    <property type="entry name" value="HATPase"/>
    <property type="match status" value="1"/>
</dbReference>
<feature type="domain" description="Response regulatory" evidence="9">
    <location>
        <begin position="1097"/>
        <end position="1208"/>
    </location>
</feature>
<dbReference type="PROSITE" id="PS50109">
    <property type="entry name" value="HIS_KIN"/>
    <property type="match status" value="2"/>
</dbReference>
<dbReference type="PANTHER" id="PTHR43547">
    <property type="entry name" value="TWO-COMPONENT HISTIDINE KINASE"/>
    <property type="match status" value="1"/>
</dbReference>
<dbReference type="CDD" id="cd00082">
    <property type="entry name" value="HisKA"/>
    <property type="match status" value="2"/>
</dbReference>
<dbReference type="SUPFAM" id="SSF47384">
    <property type="entry name" value="Homodimeric domain of signal transducing histidine kinase"/>
    <property type="match status" value="2"/>
</dbReference>
<feature type="domain" description="Response regulatory" evidence="9">
    <location>
        <begin position="311"/>
        <end position="426"/>
    </location>
</feature>
<dbReference type="SMART" id="SM00387">
    <property type="entry name" value="HATPase_c"/>
    <property type="match status" value="2"/>
</dbReference>
<proteinExistence type="predicted"/>
<dbReference type="Gene3D" id="1.10.287.130">
    <property type="match status" value="2"/>
</dbReference>
<dbReference type="InterPro" id="IPR013656">
    <property type="entry name" value="PAS_4"/>
</dbReference>
<dbReference type="OrthoDB" id="5555607at2"/>
<reference evidence="12" key="1">
    <citation type="submission" date="2019-10" db="EMBL/GenBank/DDBJ databases">
        <authorList>
            <consortium name="Genoscope - CEA"/>
            <person name="William W."/>
        </authorList>
    </citation>
    <scope>NUCLEOTIDE SEQUENCE [LARGE SCALE GENOMIC DNA]</scope>
    <source>
        <strain evidence="12">BBR_PRJEB10994</strain>
    </source>
</reference>
<evidence type="ECO:0000256" key="4">
    <source>
        <dbReference type="ARBA" id="ARBA00022679"/>
    </source>
</evidence>
<dbReference type="InterPro" id="IPR000014">
    <property type="entry name" value="PAS"/>
</dbReference>
<keyword evidence="13" id="KW-1185">Reference proteome</keyword>
<gene>
    <name evidence="12" type="ORF">PL9631_650038</name>
</gene>
<dbReference type="CDD" id="cd00130">
    <property type="entry name" value="PAS"/>
    <property type="match status" value="3"/>
</dbReference>
<dbReference type="InterPro" id="IPR035965">
    <property type="entry name" value="PAS-like_dom_sf"/>
</dbReference>
<dbReference type="InterPro" id="IPR011006">
    <property type="entry name" value="CheY-like_superfamily"/>
</dbReference>
<dbReference type="Pfam" id="PF08448">
    <property type="entry name" value="PAS_4"/>
    <property type="match status" value="3"/>
</dbReference>
<dbReference type="InterPro" id="IPR003661">
    <property type="entry name" value="HisK_dim/P_dom"/>
</dbReference>
<dbReference type="Pfam" id="PF02518">
    <property type="entry name" value="HATPase_c"/>
    <property type="match status" value="2"/>
</dbReference>
<dbReference type="PROSITE" id="PS50112">
    <property type="entry name" value="PAS"/>
    <property type="match status" value="1"/>
</dbReference>
<dbReference type="RefSeq" id="WP_083620486.1">
    <property type="nucleotide sequence ID" value="NZ_LR735014.1"/>
</dbReference>
<dbReference type="SMART" id="SM00091">
    <property type="entry name" value="PAS"/>
    <property type="match status" value="2"/>
</dbReference>
<dbReference type="Gene3D" id="3.30.450.20">
    <property type="entry name" value="PAS domain"/>
    <property type="match status" value="3"/>
</dbReference>
<dbReference type="InterPro" id="IPR003594">
    <property type="entry name" value="HATPase_dom"/>
</dbReference>
<feature type="modified residue" description="4-aspartylphosphate" evidence="7">
    <location>
        <position position="359"/>
    </location>
</feature>
<dbReference type="SUPFAM" id="SSF55874">
    <property type="entry name" value="ATPase domain of HSP90 chaperone/DNA topoisomerase II/histidine kinase"/>
    <property type="match status" value="2"/>
</dbReference>
<evidence type="ECO:0000256" key="6">
    <source>
        <dbReference type="ARBA" id="ARBA00023012"/>
    </source>
</evidence>
<feature type="domain" description="PAS" evidence="10">
    <location>
        <begin position="445"/>
        <end position="519"/>
    </location>
</feature>
<dbReference type="CDD" id="cd17574">
    <property type="entry name" value="REC_OmpR"/>
    <property type="match status" value="1"/>
</dbReference>
<evidence type="ECO:0000259" key="10">
    <source>
        <dbReference type="PROSITE" id="PS50112"/>
    </source>
</evidence>
<accession>A0A7Z9E181</accession>
<evidence type="ECO:0000256" key="2">
    <source>
        <dbReference type="ARBA" id="ARBA00012438"/>
    </source>
</evidence>
<dbReference type="Pfam" id="PF00512">
    <property type="entry name" value="HisKA"/>
    <property type="match status" value="2"/>
</dbReference>
<name>A0A7Z9E181_9CYAN</name>
<dbReference type="InterPro" id="IPR005467">
    <property type="entry name" value="His_kinase_dom"/>
</dbReference>
<keyword evidence="6" id="KW-0902">Two-component regulatory system</keyword>
<evidence type="ECO:0000259" key="8">
    <source>
        <dbReference type="PROSITE" id="PS50109"/>
    </source>
</evidence>
<dbReference type="InterPro" id="IPR001610">
    <property type="entry name" value="PAC"/>
</dbReference>
<comment type="catalytic activity">
    <reaction evidence="1">
        <text>ATP + protein L-histidine = ADP + protein N-phospho-L-histidine.</text>
        <dbReference type="EC" id="2.7.13.3"/>
    </reaction>
</comment>
<evidence type="ECO:0000259" key="11">
    <source>
        <dbReference type="PROSITE" id="PS50113"/>
    </source>
</evidence>
<evidence type="ECO:0000256" key="5">
    <source>
        <dbReference type="ARBA" id="ARBA00022777"/>
    </source>
</evidence>
<comment type="caution">
    <text evidence="12">The sequence shown here is derived from an EMBL/GenBank/DDBJ whole genome shotgun (WGS) entry which is preliminary data.</text>
</comment>
<dbReference type="FunFam" id="3.30.565.10:FF:000006">
    <property type="entry name" value="Sensor histidine kinase WalK"/>
    <property type="match status" value="1"/>
</dbReference>
<dbReference type="SMART" id="SM00086">
    <property type="entry name" value="PAC"/>
    <property type="match status" value="2"/>
</dbReference>